<dbReference type="Pfam" id="PF13412">
    <property type="entry name" value="HTH_24"/>
    <property type="match status" value="1"/>
</dbReference>
<dbReference type="InterPro" id="IPR011008">
    <property type="entry name" value="Dimeric_a/b-barrel"/>
</dbReference>
<dbReference type="InterPro" id="IPR036388">
    <property type="entry name" value="WH-like_DNA-bd_sf"/>
</dbReference>
<dbReference type="Proteomes" id="UP000292781">
    <property type="component" value="Unassembled WGS sequence"/>
</dbReference>
<protein>
    <submittedName>
        <fullName evidence="5">Lrp/AsnC family transcriptional regulator</fullName>
    </submittedName>
</protein>
<evidence type="ECO:0000256" key="1">
    <source>
        <dbReference type="ARBA" id="ARBA00023015"/>
    </source>
</evidence>
<keyword evidence="2" id="KW-0238">DNA-binding</keyword>
<evidence type="ECO:0000256" key="2">
    <source>
        <dbReference type="ARBA" id="ARBA00023125"/>
    </source>
</evidence>
<keyword evidence="3" id="KW-0804">Transcription</keyword>
<keyword evidence="6" id="KW-1185">Reference proteome</keyword>
<dbReference type="InterPro" id="IPR019888">
    <property type="entry name" value="Tscrpt_reg_AsnC-like"/>
</dbReference>
<comment type="caution">
    <text evidence="5">The sequence shown here is derived from an EMBL/GenBank/DDBJ whole genome shotgun (WGS) entry which is preliminary data.</text>
</comment>
<dbReference type="Gene3D" id="1.10.10.10">
    <property type="entry name" value="Winged helix-like DNA-binding domain superfamily/Winged helix DNA-binding domain"/>
    <property type="match status" value="1"/>
</dbReference>
<dbReference type="PROSITE" id="PS50956">
    <property type="entry name" value="HTH_ASNC_2"/>
    <property type="match status" value="1"/>
</dbReference>
<name>A0A4Q9VVC7_9HYPH</name>
<dbReference type="PRINTS" id="PR00033">
    <property type="entry name" value="HTHASNC"/>
</dbReference>
<dbReference type="Pfam" id="PF01037">
    <property type="entry name" value="AsnC_trans_reg"/>
    <property type="match status" value="1"/>
</dbReference>
<dbReference type="AlphaFoldDB" id="A0A4Q9VVC7"/>
<dbReference type="OrthoDB" id="7847328at2"/>
<sequence>MARTKNVHSEGAPTEKAPAYDLMDRRILSALRRNGRLTINELATEVGLSSSPCWTRLKRLEAGGFIDRYEAVLNHKAMGFANVVFIEITLNKHDDKIIGAFGDALVRIPEVVSAYLTTGDYDYLVKVIVSGTEHYERFIRESLYRIPGIQHTRSTFGLRALKESSSIDPLLLHSHHAAGD</sequence>
<dbReference type="InterPro" id="IPR000485">
    <property type="entry name" value="AsnC-type_HTH_dom"/>
</dbReference>
<reference evidence="5 6" key="1">
    <citation type="submission" date="2019-02" db="EMBL/GenBank/DDBJ databases">
        <title>Siculibacillus lacustris gen. nov., sp. nov., a new rosette-forming bacterium isolated from a freshwater crater lake (Lake St. Ana, Romania).</title>
        <authorList>
            <person name="Felfoldi T."/>
            <person name="Marton Z."/>
            <person name="Szabo A."/>
            <person name="Mentes A."/>
            <person name="Boka K."/>
            <person name="Marialigeti K."/>
            <person name="Mathe I."/>
            <person name="Koncz M."/>
            <person name="Schumann P."/>
            <person name="Toth E."/>
        </authorList>
    </citation>
    <scope>NUCLEOTIDE SEQUENCE [LARGE SCALE GENOMIC DNA]</scope>
    <source>
        <strain evidence="5 6">SA-279</strain>
    </source>
</reference>
<dbReference type="GO" id="GO:0043200">
    <property type="term" value="P:response to amino acid"/>
    <property type="evidence" value="ECO:0007669"/>
    <property type="project" value="TreeGrafter"/>
</dbReference>
<organism evidence="5 6">
    <name type="scientific">Siculibacillus lacustris</name>
    <dbReference type="NCBI Taxonomy" id="1549641"/>
    <lineage>
        <taxon>Bacteria</taxon>
        <taxon>Pseudomonadati</taxon>
        <taxon>Pseudomonadota</taxon>
        <taxon>Alphaproteobacteria</taxon>
        <taxon>Hyphomicrobiales</taxon>
        <taxon>Ancalomicrobiaceae</taxon>
        <taxon>Siculibacillus</taxon>
    </lineage>
</organism>
<dbReference type="InterPro" id="IPR019885">
    <property type="entry name" value="Tscrpt_reg_HTH_AsnC-type_CS"/>
</dbReference>
<evidence type="ECO:0000259" key="4">
    <source>
        <dbReference type="PROSITE" id="PS50956"/>
    </source>
</evidence>
<dbReference type="Gene3D" id="3.30.70.920">
    <property type="match status" value="1"/>
</dbReference>
<dbReference type="CDD" id="cd00090">
    <property type="entry name" value="HTH_ARSR"/>
    <property type="match status" value="1"/>
</dbReference>
<dbReference type="GO" id="GO:0043565">
    <property type="term" value="F:sequence-specific DNA binding"/>
    <property type="evidence" value="ECO:0007669"/>
    <property type="project" value="InterPro"/>
</dbReference>
<dbReference type="GO" id="GO:0006355">
    <property type="term" value="P:regulation of DNA-templated transcription"/>
    <property type="evidence" value="ECO:0007669"/>
    <property type="project" value="UniProtKB-ARBA"/>
</dbReference>
<evidence type="ECO:0000313" key="5">
    <source>
        <dbReference type="EMBL" id="TBW38988.1"/>
    </source>
</evidence>
<dbReference type="PANTHER" id="PTHR30154">
    <property type="entry name" value="LEUCINE-RESPONSIVE REGULATORY PROTEIN"/>
    <property type="match status" value="1"/>
</dbReference>
<evidence type="ECO:0000313" key="6">
    <source>
        <dbReference type="Proteomes" id="UP000292781"/>
    </source>
</evidence>
<dbReference type="InterPro" id="IPR011991">
    <property type="entry name" value="ArsR-like_HTH"/>
</dbReference>
<dbReference type="RefSeq" id="WP_131307848.1">
    <property type="nucleotide sequence ID" value="NZ_SJFN01000009.1"/>
</dbReference>
<gene>
    <name evidence="5" type="ORF">EYW49_07610</name>
</gene>
<keyword evidence="1" id="KW-0805">Transcription regulation</keyword>
<dbReference type="InterPro" id="IPR019887">
    <property type="entry name" value="Tscrpt_reg_AsnC/Lrp_C"/>
</dbReference>
<dbReference type="SUPFAM" id="SSF46785">
    <property type="entry name" value="Winged helix' DNA-binding domain"/>
    <property type="match status" value="1"/>
</dbReference>
<accession>A0A4Q9VVC7</accession>
<dbReference type="PANTHER" id="PTHR30154:SF34">
    <property type="entry name" value="TRANSCRIPTIONAL REGULATOR AZLB"/>
    <property type="match status" value="1"/>
</dbReference>
<dbReference type="InterPro" id="IPR036390">
    <property type="entry name" value="WH_DNA-bd_sf"/>
</dbReference>
<dbReference type="EMBL" id="SJFN01000009">
    <property type="protein sequence ID" value="TBW38988.1"/>
    <property type="molecule type" value="Genomic_DNA"/>
</dbReference>
<dbReference type="GO" id="GO:0005829">
    <property type="term" value="C:cytosol"/>
    <property type="evidence" value="ECO:0007669"/>
    <property type="project" value="TreeGrafter"/>
</dbReference>
<dbReference type="SMART" id="SM00344">
    <property type="entry name" value="HTH_ASNC"/>
    <property type="match status" value="1"/>
</dbReference>
<proteinExistence type="predicted"/>
<evidence type="ECO:0000256" key="3">
    <source>
        <dbReference type="ARBA" id="ARBA00023163"/>
    </source>
</evidence>
<dbReference type="PROSITE" id="PS00519">
    <property type="entry name" value="HTH_ASNC_1"/>
    <property type="match status" value="1"/>
</dbReference>
<dbReference type="SUPFAM" id="SSF54909">
    <property type="entry name" value="Dimeric alpha+beta barrel"/>
    <property type="match status" value="1"/>
</dbReference>
<feature type="domain" description="HTH asnC-type" evidence="4">
    <location>
        <begin position="20"/>
        <end position="81"/>
    </location>
</feature>